<evidence type="ECO:0000256" key="6">
    <source>
        <dbReference type="PIRSR" id="PIRSR606689-2"/>
    </source>
</evidence>
<keyword evidence="4 5" id="KW-0342">GTP-binding</keyword>
<reference evidence="8" key="1">
    <citation type="submission" date="2021-02" db="EMBL/GenBank/DDBJ databases">
        <authorList>
            <person name="Nowell W R."/>
        </authorList>
    </citation>
    <scope>NUCLEOTIDE SEQUENCE</scope>
</reference>
<dbReference type="GO" id="GO:0046872">
    <property type="term" value="F:metal ion binding"/>
    <property type="evidence" value="ECO:0007669"/>
    <property type="project" value="UniProtKB-KW"/>
</dbReference>
<evidence type="ECO:0000256" key="4">
    <source>
        <dbReference type="ARBA" id="ARBA00023134"/>
    </source>
</evidence>
<organism evidence="8 9">
    <name type="scientific">Adineta ricciae</name>
    <name type="common">Rotifer</name>
    <dbReference type="NCBI Taxonomy" id="249248"/>
    <lineage>
        <taxon>Eukaryota</taxon>
        <taxon>Metazoa</taxon>
        <taxon>Spiralia</taxon>
        <taxon>Gnathifera</taxon>
        <taxon>Rotifera</taxon>
        <taxon>Eurotatoria</taxon>
        <taxon>Bdelloidea</taxon>
        <taxon>Adinetida</taxon>
        <taxon>Adinetidae</taxon>
        <taxon>Adineta</taxon>
    </lineage>
</organism>
<keyword evidence="9" id="KW-1185">Reference proteome</keyword>
<dbReference type="SMART" id="SM00178">
    <property type="entry name" value="SAR"/>
    <property type="match status" value="1"/>
</dbReference>
<evidence type="ECO:0000256" key="7">
    <source>
        <dbReference type="RuleBase" id="RU003925"/>
    </source>
</evidence>
<proteinExistence type="inferred from homology"/>
<dbReference type="EMBL" id="CAJNOR010010831">
    <property type="protein sequence ID" value="CAF1656992.1"/>
    <property type="molecule type" value="Genomic_DNA"/>
</dbReference>
<dbReference type="Gene3D" id="3.40.50.300">
    <property type="entry name" value="P-loop containing nucleotide triphosphate hydrolases"/>
    <property type="match status" value="1"/>
</dbReference>
<name>A0A816F2T0_ADIRI</name>
<dbReference type="InterPro" id="IPR006689">
    <property type="entry name" value="Small_GTPase_ARF/SAR"/>
</dbReference>
<evidence type="ECO:0000256" key="1">
    <source>
        <dbReference type="ARBA" id="ARBA00010290"/>
    </source>
</evidence>
<protein>
    <recommendedName>
        <fullName evidence="2">ADP-ribosylation factor-like protein 6</fullName>
    </recommendedName>
</protein>
<dbReference type="SUPFAM" id="SSF52540">
    <property type="entry name" value="P-loop containing nucleoside triphosphate hydrolases"/>
    <property type="match status" value="1"/>
</dbReference>
<dbReference type="PRINTS" id="PR00328">
    <property type="entry name" value="SAR1GTPBP"/>
</dbReference>
<dbReference type="GO" id="GO:0003924">
    <property type="term" value="F:GTPase activity"/>
    <property type="evidence" value="ECO:0007669"/>
    <property type="project" value="InterPro"/>
</dbReference>
<dbReference type="PROSITE" id="PS51417">
    <property type="entry name" value="ARF"/>
    <property type="match status" value="1"/>
</dbReference>
<evidence type="ECO:0000313" key="8">
    <source>
        <dbReference type="EMBL" id="CAF1656992.1"/>
    </source>
</evidence>
<feature type="binding site" evidence="6">
    <location>
        <position position="49"/>
    </location>
    <ligand>
        <name>Mg(2+)</name>
        <dbReference type="ChEBI" id="CHEBI:18420"/>
    </ligand>
</feature>
<keyword evidence="6" id="KW-0460">Magnesium</keyword>
<evidence type="ECO:0000256" key="2">
    <source>
        <dbReference type="ARBA" id="ARBA00019766"/>
    </source>
</evidence>
<dbReference type="CDD" id="cd00878">
    <property type="entry name" value="Arf_Arl"/>
    <property type="match status" value="1"/>
</dbReference>
<dbReference type="AlphaFoldDB" id="A0A816F2T0"/>
<dbReference type="Pfam" id="PF00025">
    <property type="entry name" value="Arf"/>
    <property type="match status" value="1"/>
</dbReference>
<evidence type="ECO:0000256" key="5">
    <source>
        <dbReference type="PIRSR" id="PIRSR606689-1"/>
    </source>
</evidence>
<dbReference type="GO" id="GO:0005525">
    <property type="term" value="F:GTP binding"/>
    <property type="evidence" value="ECO:0007669"/>
    <property type="project" value="UniProtKB-KW"/>
</dbReference>
<comment type="caution">
    <text evidence="8">The sequence shown here is derived from an EMBL/GenBank/DDBJ whole genome shotgun (WGS) entry which is preliminary data.</text>
</comment>
<dbReference type="SMART" id="SM00177">
    <property type="entry name" value="ARF"/>
    <property type="match status" value="1"/>
</dbReference>
<comment type="similarity">
    <text evidence="1 7">Belongs to the small GTPase superfamily. Arf family.</text>
</comment>
<dbReference type="PROSITE" id="PS51419">
    <property type="entry name" value="RAB"/>
    <property type="match status" value="1"/>
</dbReference>
<dbReference type="NCBIfam" id="TIGR00231">
    <property type="entry name" value="small_GTP"/>
    <property type="match status" value="1"/>
</dbReference>
<evidence type="ECO:0000256" key="3">
    <source>
        <dbReference type="ARBA" id="ARBA00022741"/>
    </source>
</evidence>
<dbReference type="InterPro" id="IPR024156">
    <property type="entry name" value="Small_GTPase_ARF"/>
</dbReference>
<sequence length="233" mass="26319">MNSSANNQTIAGNMTNKSLSVFITGHFGAGKRTIVRMAKHGKIADILPTIGVDFEKLSINETPLLIWSLGGRSRYRPITMSYYKRMLAYIFVVDSSNPSTMDHARAILHDIIADDRLENKPILIFANKQDLPDAMSVDQLREELHLDKVGKSIKWHLQPTSATQNLGLQEGFEWLINSISKQKNQTNPIVETVNDAITMKNDFISLFNITKLTADIWRIISLSFTLIGYVFKH</sequence>
<dbReference type="InterPro" id="IPR027417">
    <property type="entry name" value="P-loop_NTPase"/>
</dbReference>
<evidence type="ECO:0000313" key="9">
    <source>
        <dbReference type="Proteomes" id="UP000663828"/>
    </source>
</evidence>
<accession>A0A816F2T0</accession>
<gene>
    <name evidence="8" type="ORF">XAT740_LOCUS56108</name>
</gene>
<dbReference type="InterPro" id="IPR005225">
    <property type="entry name" value="Small_GTP-bd"/>
</dbReference>
<dbReference type="FunFam" id="3.40.50.300:FF:001166">
    <property type="entry name" value="ADP-ribosylation factor D"/>
    <property type="match status" value="1"/>
</dbReference>
<dbReference type="SMART" id="SM00175">
    <property type="entry name" value="RAB"/>
    <property type="match status" value="1"/>
</dbReference>
<dbReference type="PANTHER" id="PTHR11711">
    <property type="entry name" value="ADP RIBOSYLATION FACTOR-RELATED"/>
    <property type="match status" value="1"/>
</dbReference>
<feature type="binding site" evidence="5">
    <location>
        <position position="71"/>
    </location>
    <ligand>
        <name>GTP</name>
        <dbReference type="ChEBI" id="CHEBI:37565"/>
    </ligand>
</feature>
<feature type="binding site" evidence="5">
    <location>
        <begin position="127"/>
        <end position="130"/>
    </location>
    <ligand>
        <name>GTP</name>
        <dbReference type="ChEBI" id="CHEBI:37565"/>
    </ligand>
</feature>
<keyword evidence="3 5" id="KW-0547">Nucleotide-binding</keyword>
<dbReference type="Proteomes" id="UP000663828">
    <property type="component" value="Unassembled WGS sequence"/>
</dbReference>
<keyword evidence="6" id="KW-0479">Metal-binding</keyword>